<evidence type="ECO:0000256" key="1">
    <source>
        <dbReference type="SAM" id="Coils"/>
    </source>
</evidence>
<evidence type="ECO:0000313" key="3">
    <source>
        <dbReference type="EMBL" id="KGP74574.1"/>
    </source>
</evidence>
<sequence>MDSAYLHNSVFNIELKRKELEGKKMSRDEIKQWFENNYRVFSKKSAFTCLCCHKPVNMNLTKEEGRPFYFRHNDESECSYSENTKTYEKHVSKHEEKTKKDIGLTIFREILEGELRPFDAEIERGTHYKKKLSFIPDFIVKFPNSEEKWAIDYFTAIDQGKNSGSYARHLSKRMETYKEEGFESFSFVDYSWLSFLEVTNKGTLLTAETYVTSKTSEDEVWDTFLENHVKDDLLDFFMKYTEATMEEFDTRNIAYVDVYNGLCTAFRFIPISRQNRNITYYKLSSSQVPLAQALSVNADQNHFVLTQENEDDKRNKFLNELMEKKQQIEAEEQERKEELEKNRAEKDKIKQEELEQKRKMWAEEEDKRKERLRTQEQVDEQTEKEMQERMRRASLRPIEVHPDQWNYRSQRQRRYRNYTYQQSPPKTLSMETEESADQTKRERVKQVLLSQPIKGESYIDEDKGAWRKVILKWIKENQSGGKIFVSLQQVIDYMKSLGISFNQSDKVIKYPIQEFFEFYEKTVNGEFKKNVEIIIQE</sequence>
<keyword evidence="4" id="KW-1185">Reference proteome</keyword>
<organism evidence="3 4">
    <name type="scientific">Pontibacillus yanchengensis Y32</name>
    <dbReference type="NCBI Taxonomy" id="1385514"/>
    <lineage>
        <taxon>Bacteria</taxon>
        <taxon>Bacillati</taxon>
        <taxon>Bacillota</taxon>
        <taxon>Bacilli</taxon>
        <taxon>Bacillales</taxon>
        <taxon>Bacillaceae</taxon>
        <taxon>Pontibacillus</taxon>
    </lineage>
</organism>
<dbReference type="eggNOG" id="COG4469">
    <property type="taxonomic scope" value="Bacteria"/>
</dbReference>
<keyword evidence="1" id="KW-0175">Coiled coil</keyword>
<dbReference type="STRING" id="1385514.N782_00380"/>
<dbReference type="Proteomes" id="UP000030147">
    <property type="component" value="Unassembled WGS sequence"/>
</dbReference>
<protein>
    <submittedName>
        <fullName evidence="3">Uncharacterized protein</fullName>
    </submittedName>
</protein>
<comment type="caution">
    <text evidence="3">The sequence shown here is derived from an EMBL/GenBank/DDBJ whole genome shotgun (WGS) entry which is preliminary data.</text>
</comment>
<dbReference type="AlphaFoldDB" id="A0A0A2TG87"/>
<evidence type="ECO:0000313" key="4">
    <source>
        <dbReference type="Proteomes" id="UP000030147"/>
    </source>
</evidence>
<feature type="region of interest" description="Disordered" evidence="2">
    <location>
        <begin position="362"/>
        <end position="383"/>
    </location>
</feature>
<dbReference type="EMBL" id="AVBF01000001">
    <property type="protein sequence ID" value="KGP74574.1"/>
    <property type="molecule type" value="Genomic_DNA"/>
</dbReference>
<accession>A0A0A2TG87</accession>
<evidence type="ECO:0000256" key="2">
    <source>
        <dbReference type="SAM" id="MobiDB-lite"/>
    </source>
</evidence>
<reference evidence="3 4" key="1">
    <citation type="journal article" date="2015" name="Stand. Genomic Sci.">
        <title>High quality draft genome sequence of the moderately halophilic bacterium Pontibacillus yanchengensis Y32(T) and comparison among Pontibacillus genomes.</title>
        <authorList>
            <person name="Huang J."/>
            <person name="Qiao Z.X."/>
            <person name="Tang J.W."/>
            <person name="Wang G."/>
        </authorList>
    </citation>
    <scope>NUCLEOTIDE SEQUENCE [LARGE SCALE GENOMIC DNA]</scope>
    <source>
        <strain evidence="3 4">Y32</strain>
    </source>
</reference>
<gene>
    <name evidence="3" type="ORF">N782_00380</name>
</gene>
<dbReference type="RefSeq" id="WP_036815088.1">
    <property type="nucleotide sequence ID" value="NZ_AVBF01000001.1"/>
</dbReference>
<name>A0A0A2TG87_9BACI</name>
<proteinExistence type="predicted"/>
<feature type="coiled-coil region" evidence="1">
    <location>
        <begin position="314"/>
        <end position="359"/>
    </location>
</feature>
<dbReference type="OrthoDB" id="2679443at2"/>